<evidence type="ECO:0000313" key="2">
    <source>
        <dbReference type="Proteomes" id="UP000244336"/>
    </source>
</evidence>
<dbReference type="AlphaFoldDB" id="A0A2T7EQN5"/>
<dbReference type="EMBL" id="CM009750">
    <property type="protein sequence ID" value="PUZ70141.1"/>
    <property type="molecule type" value="Genomic_DNA"/>
</dbReference>
<keyword evidence="2" id="KW-1185">Reference proteome</keyword>
<protein>
    <submittedName>
        <fullName evidence="1">Uncharacterized protein</fullName>
    </submittedName>
</protein>
<evidence type="ECO:0000313" key="1">
    <source>
        <dbReference type="EMBL" id="PUZ70141.1"/>
    </source>
</evidence>
<dbReference type="Proteomes" id="UP000244336">
    <property type="component" value="Chromosome 2"/>
</dbReference>
<sequence length="62" mass="6801">MLLQRQGHRCNTSSVFTWSSSVPPFSVNLLTSHIVWSSAPAPIVVEVTGAHCPWRSLAPLSR</sequence>
<accession>A0A2T7EQN5</accession>
<name>A0A2T7EQN5_9POAL</name>
<dbReference type="Gramene" id="PUZ70141">
    <property type="protein sequence ID" value="PUZ70141"/>
    <property type="gene ID" value="GQ55_2G201900"/>
</dbReference>
<reference evidence="1 2" key="1">
    <citation type="submission" date="2018-04" db="EMBL/GenBank/DDBJ databases">
        <title>WGS assembly of Panicum hallii var. hallii HAL2.</title>
        <authorList>
            <person name="Lovell J."/>
            <person name="Jenkins J."/>
            <person name="Lowry D."/>
            <person name="Mamidi S."/>
            <person name="Sreedasyam A."/>
            <person name="Weng X."/>
            <person name="Barry K."/>
            <person name="Bonette J."/>
            <person name="Campitelli B."/>
            <person name="Daum C."/>
            <person name="Gordon S."/>
            <person name="Gould B."/>
            <person name="Lipzen A."/>
            <person name="MacQueen A."/>
            <person name="Palacio-Mejia J."/>
            <person name="Plott C."/>
            <person name="Shakirov E."/>
            <person name="Shu S."/>
            <person name="Yoshinaga Y."/>
            <person name="Zane M."/>
            <person name="Rokhsar D."/>
            <person name="Grimwood J."/>
            <person name="Schmutz J."/>
            <person name="Juenger T."/>
        </authorList>
    </citation>
    <scope>NUCLEOTIDE SEQUENCE [LARGE SCALE GENOMIC DNA]</scope>
    <source>
        <strain evidence="2">cv. HAL2</strain>
    </source>
</reference>
<proteinExistence type="predicted"/>
<gene>
    <name evidence="1" type="ORF">GQ55_2G201900</name>
</gene>
<organism evidence="1 2">
    <name type="scientific">Panicum hallii var. hallii</name>
    <dbReference type="NCBI Taxonomy" id="1504633"/>
    <lineage>
        <taxon>Eukaryota</taxon>
        <taxon>Viridiplantae</taxon>
        <taxon>Streptophyta</taxon>
        <taxon>Embryophyta</taxon>
        <taxon>Tracheophyta</taxon>
        <taxon>Spermatophyta</taxon>
        <taxon>Magnoliopsida</taxon>
        <taxon>Liliopsida</taxon>
        <taxon>Poales</taxon>
        <taxon>Poaceae</taxon>
        <taxon>PACMAD clade</taxon>
        <taxon>Panicoideae</taxon>
        <taxon>Panicodae</taxon>
        <taxon>Paniceae</taxon>
        <taxon>Panicinae</taxon>
        <taxon>Panicum</taxon>
        <taxon>Panicum sect. Panicum</taxon>
    </lineage>
</organism>